<dbReference type="EMBL" id="MNCJ02000331">
    <property type="protein sequence ID" value="KAF5761469.1"/>
    <property type="molecule type" value="Genomic_DNA"/>
</dbReference>
<dbReference type="InterPro" id="IPR011333">
    <property type="entry name" value="SKP1/BTB/POZ_sf"/>
</dbReference>
<dbReference type="SUPFAM" id="SSF54695">
    <property type="entry name" value="POZ domain"/>
    <property type="match status" value="1"/>
</dbReference>
<dbReference type="FunFam" id="1.25.40.420:FF:000008">
    <property type="entry name" value="BTB/POZ domain-containing protein POB1"/>
    <property type="match status" value="1"/>
</dbReference>
<evidence type="ECO:0000256" key="2">
    <source>
        <dbReference type="ARBA" id="ARBA00004906"/>
    </source>
</evidence>
<dbReference type="Gene3D" id="3.30.710.10">
    <property type="entry name" value="Potassium Channel Kv1.1, Chain A"/>
    <property type="match status" value="1"/>
</dbReference>
<evidence type="ECO:0000313" key="6">
    <source>
        <dbReference type="EMBL" id="OTF92577.1"/>
    </source>
</evidence>
<evidence type="ECO:0000256" key="1">
    <source>
        <dbReference type="ARBA" id="ARBA00002668"/>
    </source>
</evidence>
<dbReference type="InterPro" id="IPR011705">
    <property type="entry name" value="BACK"/>
</dbReference>
<dbReference type="InterPro" id="IPR000210">
    <property type="entry name" value="BTB/POZ_dom"/>
</dbReference>
<dbReference type="GO" id="GO:0005634">
    <property type="term" value="C:nucleus"/>
    <property type="evidence" value="ECO:0000318"/>
    <property type="project" value="GO_Central"/>
</dbReference>
<comment type="pathway">
    <text evidence="2">Protein modification; protein ubiquitination.</text>
</comment>
<evidence type="ECO:0000259" key="4">
    <source>
        <dbReference type="PROSITE" id="PS50097"/>
    </source>
</evidence>
<name>A0A251S1J2_HELAN</name>
<dbReference type="OrthoDB" id="45365at2759"/>
<dbReference type="PANTHER" id="PTHR46336">
    <property type="entry name" value="OS02G0260700 PROTEIN"/>
    <property type="match status" value="1"/>
</dbReference>
<dbReference type="STRING" id="4232.A0A251S1J2"/>
<dbReference type="InParanoid" id="A0A251S1J2"/>
<dbReference type="Gene3D" id="1.25.40.420">
    <property type="match status" value="1"/>
</dbReference>
<keyword evidence="3" id="KW-0833">Ubl conjugation pathway</keyword>
<dbReference type="GO" id="GO:0010114">
    <property type="term" value="P:response to red light"/>
    <property type="evidence" value="ECO:0000318"/>
    <property type="project" value="GO_Central"/>
</dbReference>
<dbReference type="SMART" id="SM00225">
    <property type="entry name" value="BTB"/>
    <property type="match status" value="1"/>
</dbReference>
<accession>A0A251S1J2</accession>
<proteinExistence type="predicted"/>
<dbReference type="EMBL" id="CM007905">
    <property type="protein sequence ID" value="OTF92577.1"/>
    <property type="molecule type" value="Genomic_DNA"/>
</dbReference>
<dbReference type="PROSITE" id="PS50097">
    <property type="entry name" value="BTB"/>
    <property type="match status" value="1"/>
</dbReference>
<gene>
    <name evidence="6" type="ORF">HannXRQ_Chr16g0523421</name>
    <name evidence="5" type="ORF">HanXRQr2_Chr16g0765451</name>
</gene>
<sequence>MSDSNSAMFDPRTLLMNSYDDVCVEDVDFGFAFNDIIFSDRVLHVHIFSEPIESKQSPSVQILVFLYHYLNWTLDCWTAVRVKTLHVSSIILAARSPFFRKLFSNGMRESEHRHVTLQINASEEAGLMELLKFMYSNNLTVTHVHAVLEVLTVADKFDVPSCMKHCNRLLRNLQMTPETVSVYLDLPSSILMAEAFQPLTIAAKKVYAVHYKDITKFQNEILSLPLAEVEAIIASDDLKVRLEDDVYHFVLKWAWTHYPERKDRREIIMTRLAKFIRYPYMTRQKLRQLLTNEEFDPEFAQKVSTEAISFKTKVPHKRSDENSNLDRRFVERAYKFRPIKMVEFEQRHGVVYFDLKRDMCTRARLFPLGNVLSEIFILGGQRFCLVARCNMDTFGLYLCMLENKAGYFFEFDFEFAARLKPAEEFVSKFKQSCTFKGGTGVGHGNLFGIPWTWFIGEDSFCFIDGVLDLRVELTIRG</sequence>
<organism evidence="6 7">
    <name type="scientific">Helianthus annuus</name>
    <name type="common">Common sunflower</name>
    <dbReference type="NCBI Taxonomy" id="4232"/>
    <lineage>
        <taxon>Eukaryota</taxon>
        <taxon>Viridiplantae</taxon>
        <taxon>Streptophyta</taxon>
        <taxon>Embryophyta</taxon>
        <taxon>Tracheophyta</taxon>
        <taxon>Spermatophyta</taxon>
        <taxon>Magnoliopsida</taxon>
        <taxon>eudicotyledons</taxon>
        <taxon>Gunneridae</taxon>
        <taxon>Pentapetalae</taxon>
        <taxon>asterids</taxon>
        <taxon>campanulids</taxon>
        <taxon>Asterales</taxon>
        <taxon>Asteraceae</taxon>
        <taxon>Asteroideae</taxon>
        <taxon>Heliantheae alliance</taxon>
        <taxon>Heliantheae</taxon>
        <taxon>Helianthus</taxon>
    </lineage>
</organism>
<dbReference type="InterPro" id="IPR045890">
    <property type="entry name" value="POB1-like"/>
</dbReference>
<dbReference type="Pfam" id="PF00651">
    <property type="entry name" value="BTB"/>
    <property type="match status" value="1"/>
</dbReference>
<evidence type="ECO:0000313" key="5">
    <source>
        <dbReference type="EMBL" id="KAF5761469.1"/>
    </source>
</evidence>
<dbReference type="Gramene" id="mRNA:HanXRQr2_Chr16g0765451">
    <property type="protein sequence ID" value="mRNA:HanXRQr2_Chr16g0765451"/>
    <property type="gene ID" value="HanXRQr2_Chr16g0765451"/>
</dbReference>
<dbReference type="SMART" id="SM00875">
    <property type="entry name" value="BACK"/>
    <property type="match status" value="1"/>
</dbReference>
<reference evidence="5 7" key="1">
    <citation type="journal article" date="2017" name="Nature">
        <title>The sunflower genome provides insights into oil metabolism, flowering and Asterid evolution.</title>
        <authorList>
            <person name="Badouin H."/>
            <person name="Gouzy J."/>
            <person name="Grassa C.J."/>
            <person name="Murat F."/>
            <person name="Staton S.E."/>
            <person name="Cottret L."/>
            <person name="Lelandais-Briere C."/>
            <person name="Owens G.L."/>
            <person name="Carrere S."/>
            <person name="Mayjonade B."/>
            <person name="Legrand L."/>
            <person name="Gill N."/>
            <person name="Kane N.C."/>
            <person name="Bowers J.E."/>
            <person name="Hubner S."/>
            <person name="Bellec A."/>
            <person name="Berard A."/>
            <person name="Berges H."/>
            <person name="Blanchet N."/>
            <person name="Boniface M.C."/>
            <person name="Brunel D."/>
            <person name="Catrice O."/>
            <person name="Chaidir N."/>
            <person name="Claudel C."/>
            <person name="Donnadieu C."/>
            <person name="Faraut T."/>
            <person name="Fievet G."/>
            <person name="Helmstetter N."/>
            <person name="King M."/>
            <person name="Knapp S.J."/>
            <person name="Lai Z."/>
            <person name="Le Paslier M.C."/>
            <person name="Lippi Y."/>
            <person name="Lorenzon L."/>
            <person name="Mandel J.R."/>
            <person name="Marage G."/>
            <person name="Marchand G."/>
            <person name="Marquand E."/>
            <person name="Bret-Mestries E."/>
            <person name="Morien E."/>
            <person name="Nambeesan S."/>
            <person name="Nguyen T."/>
            <person name="Pegot-Espagnet P."/>
            <person name="Pouilly N."/>
            <person name="Raftis F."/>
            <person name="Sallet E."/>
            <person name="Schiex T."/>
            <person name="Thomas J."/>
            <person name="Vandecasteele C."/>
            <person name="Vares D."/>
            <person name="Vear F."/>
            <person name="Vautrin S."/>
            <person name="Crespi M."/>
            <person name="Mangin B."/>
            <person name="Burke J.M."/>
            <person name="Salse J."/>
            <person name="Munos S."/>
            <person name="Vincourt P."/>
            <person name="Rieseberg L.H."/>
            <person name="Langlade N.B."/>
        </authorList>
    </citation>
    <scope>NUCLEOTIDE SEQUENCE [LARGE SCALE GENOMIC DNA]</scope>
    <source>
        <strain evidence="7">cv. SF193</strain>
        <tissue evidence="5">Leaves</tissue>
    </source>
</reference>
<dbReference type="AlphaFoldDB" id="A0A251S1J2"/>
<dbReference type="CDD" id="cd18186">
    <property type="entry name" value="BTB_POZ_ZBTB_KLHL-like"/>
    <property type="match status" value="1"/>
</dbReference>
<dbReference type="Pfam" id="PF07707">
    <property type="entry name" value="BACK"/>
    <property type="match status" value="1"/>
</dbReference>
<dbReference type="Proteomes" id="UP000215914">
    <property type="component" value="Chromosome 16"/>
</dbReference>
<keyword evidence="7" id="KW-1185">Reference proteome</keyword>
<protein>
    <submittedName>
        <fullName evidence="5">Chromatin remodeling &amp; transcription regulator BTB-POZ family</fullName>
    </submittedName>
    <submittedName>
        <fullName evidence="6">Putative SKP1/BTB/POZ domain, BTB/Kelch-associated</fullName>
    </submittedName>
</protein>
<evidence type="ECO:0000256" key="3">
    <source>
        <dbReference type="ARBA" id="ARBA00022786"/>
    </source>
</evidence>
<evidence type="ECO:0000313" key="7">
    <source>
        <dbReference type="Proteomes" id="UP000215914"/>
    </source>
</evidence>
<feature type="domain" description="BTB" evidence="4">
    <location>
        <begin position="74"/>
        <end position="143"/>
    </location>
</feature>
<dbReference type="PANTHER" id="PTHR46336:SF3">
    <property type="entry name" value="BTB_POZ DOMAIN-CONTAINING PROTEIN POB1"/>
    <property type="match status" value="1"/>
</dbReference>
<comment type="function">
    <text evidence="1">May act as a substrate-specific adapter of an E3 ubiquitin-protein ligase complex (CUL3-RBX1-BTB) which mediates the ubiquitination and subsequent proteasomal degradation of target proteins.</text>
</comment>
<dbReference type="OMA" id="ITHCTEL"/>
<reference evidence="6" key="2">
    <citation type="submission" date="2017-02" db="EMBL/GenBank/DDBJ databases">
        <title>Sunflower complete genome.</title>
        <authorList>
            <person name="Langlade N."/>
            <person name="Munos S."/>
        </authorList>
    </citation>
    <scope>NUCLEOTIDE SEQUENCE [LARGE SCALE GENOMIC DNA]</scope>
    <source>
        <tissue evidence="6">Leaves</tissue>
    </source>
</reference>
<reference evidence="5" key="3">
    <citation type="submission" date="2020-06" db="EMBL/GenBank/DDBJ databases">
        <title>Helianthus annuus Genome sequencing and assembly Release 2.</title>
        <authorList>
            <person name="Gouzy J."/>
            <person name="Langlade N."/>
            <person name="Munos S."/>
        </authorList>
    </citation>
    <scope>NUCLEOTIDE SEQUENCE</scope>
    <source>
        <tissue evidence="5">Leaves</tissue>
    </source>
</reference>